<accession>A0ACC0L765</accession>
<proteinExistence type="predicted"/>
<evidence type="ECO:0000313" key="2">
    <source>
        <dbReference type="Proteomes" id="UP001062846"/>
    </source>
</evidence>
<sequence>MSQTNDTTTTNNKRPAHTTTSSYLPGEMKKAKSEAVASSLDRNKNGIPFRFDDPPSPATIEDDPTNPNYDVVAHSSGGGGGVTSNLSRKKATPPHPAKKLVIKLLKAKPTLPTNFEDNTWASLKSAISAIFLKQPDPCDLEKLYQAVNDLCLHKMGGSLYQRIEKECEIHTSAALESLVGQSEDLVVFLTLVGKCWQDFCDQMLMIRGIALYLDRTYVKQTPNVCSLWDMGLQLFRRHLSLAAEVEHKTVFGLLKMIESERLGEAVDRALLNHLLKMFTALGIYSESFEKPFLDRTSEFYAAEGVKYMQQSDVSDYLKHVEVRLHEENERCLLCLDESTRKPVIAAAERQLLECHISAIIDKGFMMLMDANRIDDLQRMYSLFFRVNALESLRQAISSYIRKTGQGIVMDEEKDKDMVSSLLEFKGSLDTIWEESFAKNEAFCNTIKDAFEHLINLRQNRPAELIAKFLDEKLRAGNKGTSEEELEGTLDKILVLFRFIQGKDVFEAFYKKDLAKRLLLGKSASIDAEKSIISKLKTECGSQFTNKLEGMFKKHPAMVVCSGGGGMTRDCNNDVGVNGAGAGHDIELSKEINESFKQSSQARTKLPSGIELSVHVLTTGYWPTYPPMDIRLPHELNVYQDIFKEFYLSKYSGRRLMWQNSLGHCVLKAEYPKGKKELAVSLFQTVVLMLFNDAQKLSFQDIKDSTGIEDKELRRTLQSLACGKVRVLQKLPKGREVDDDDSFLFNEEFTAPLYRIKVNAIQMKETVEENTSTTERVFQDRQYQVDAAIVRIMKTRKVLSHTLLITELFQQLKFPIKPADLKKRIESLIDREYLERDKSNPQIYNYLA</sequence>
<dbReference type="EMBL" id="CM046400">
    <property type="protein sequence ID" value="KAI8524370.1"/>
    <property type="molecule type" value="Genomic_DNA"/>
</dbReference>
<name>A0ACC0L765_RHOML</name>
<comment type="caution">
    <text evidence="1">The sequence shown here is derived from an EMBL/GenBank/DDBJ whole genome shotgun (WGS) entry which is preliminary data.</text>
</comment>
<reference evidence="1" key="1">
    <citation type="submission" date="2022-02" db="EMBL/GenBank/DDBJ databases">
        <title>Plant Genome Project.</title>
        <authorList>
            <person name="Zhang R.-G."/>
        </authorList>
    </citation>
    <scope>NUCLEOTIDE SEQUENCE</scope>
    <source>
        <strain evidence="1">AT1</strain>
    </source>
</reference>
<organism evidence="1 2">
    <name type="scientific">Rhododendron molle</name>
    <name type="common">Chinese azalea</name>
    <name type="synonym">Azalea mollis</name>
    <dbReference type="NCBI Taxonomy" id="49168"/>
    <lineage>
        <taxon>Eukaryota</taxon>
        <taxon>Viridiplantae</taxon>
        <taxon>Streptophyta</taxon>
        <taxon>Embryophyta</taxon>
        <taxon>Tracheophyta</taxon>
        <taxon>Spermatophyta</taxon>
        <taxon>Magnoliopsida</taxon>
        <taxon>eudicotyledons</taxon>
        <taxon>Gunneridae</taxon>
        <taxon>Pentapetalae</taxon>
        <taxon>asterids</taxon>
        <taxon>Ericales</taxon>
        <taxon>Ericaceae</taxon>
        <taxon>Ericoideae</taxon>
        <taxon>Rhodoreae</taxon>
        <taxon>Rhododendron</taxon>
    </lineage>
</organism>
<gene>
    <name evidence="1" type="ORF">RHMOL_Rhmol13G0145400</name>
</gene>
<evidence type="ECO:0000313" key="1">
    <source>
        <dbReference type="EMBL" id="KAI8524370.1"/>
    </source>
</evidence>
<keyword evidence="2" id="KW-1185">Reference proteome</keyword>
<dbReference type="Proteomes" id="UP001062846">
    <property type="component" value="Chromosome 13"/>
</dbReference>
<protein>
    <submittedName>
        <fullName evidence="1">Uncharacterized protein</fullName>
    </submittedName>
</protein>